<feature type="transmembrane region" description="Helical" evidence="1">
    <location>
        <begin position="7"/>
        <end position="29"/>
    </location>
</feature>
<feature type="domain" description="VanZ-like" evidence="2">
    <location>
        <begin position="13"/>
        <end position="149"/>
    </location>
</feature>
<dbReference type="InterPro" id="IPR006976">
    <property type="entry name" value="VanZ-like"/>
</dbReference>
<name>A0AAW9GUL5_BACTU</name>
<feature type="transmembrane region" description="Helical" evidence="1">
    <location>
        <begin position="72"/>
        <end position="95"/>
    </location>
</feature>
<keyword evidence="1" id="KW-0812">Transmembrane</keyword>
<organism evidence="3 4">
    <name type="scientific">Bacillus thuringiensis</name>
    <dbReference type="NCBI Taxonomy" id="1428"/>
    <lineage>
        <taxon>Bacteria</taxon>
        <taxon>Bacillati</taxon>
        <taxon>Bacillota</taxon>
        <taxon>Bacilli</taxon>
        <taxon>Bacillales</taxon>
        <taxon>Bacillaceae</taxon>
        <taxon>Bacillus</taxon>
        <taxon>Bacillus cereus group</taxon>
    </lineage>
</organism>
<comment type="caution">
    <text evidence="3">The sequence shown here is derived from an EMBL/GenBank/DDBJ whole genome shotgun (WGS) entry which is preliminary data.</text>
</comment>
<protein>
    <submittedName>
        <fullName evidence="3">VanZ family protein</fullName>
    </submittedName>
</protein>
<keyword evidence="1" id="KW-1133">Transmembrane helix</keyword>
<dbReference type="RefSeq" id="WP_320483927.1">
    <property type="nucleotide sequence ID" value="NZ_JAXCMD010000018.1"/>
</dbReference>
<evidence type="ECO:0000259" key="2">
    <source>
        <dbReference type="Pfam" id="PF04892"/>
    </source>
</evidence>
<dbReference type="PANTHER" id="PTHR36834">
    <property type="entry name" value="MEMBRANE PROTEIN-RELATED"/>
    <property type="match status" value="1"/>
</dbReference>
<dbReference type="PANTHER" id="PTHR36834:SF2">
    <property type="entry name" value="MEMBRANE PROTEIN"/>
    <property type="match status" value="1"/>
</dbReference>
<feature type="transmembrane region" description="Helical" evidence="1">
    <location>
        <begin position="132"/>
        <end position="149"/>
    </location>
</feature>
<dbReference type="AlphaFoldDB" id="A0AAW9GUL5"/>
<dbReference type="Proteomes" id="UP001274571">
    <property type="component" value="Unassembled WGS sequence"/>
</dbReference>
<accession>A0AAW9GUL5</accession>
<dbReference type="EMBL" id="JAXCMD010000018">
    <property type="protein sequence ID" value="MDY0855097.1"/>
    <property type="molecule type" value="Genomic_DNA"/>
</dbReference>
<gene>
    <name evidence="3" type="ORF">SOH20_30295</name>
</gene>
<dbReference type="InterPro" id="IPR053150">
    <property type="entry name" value="Teicoplanin_resist-assoc"/>
</dbReference>
<dbReference type="Pfam" id="PF04892">
    <property type="entry name" value="VanZ"/>
    <property type="match status" value="1"/>
</dbReference>
<evidence type="ECO:0000313" key="4">
    <source>
        <dbReference type="Proteomes" id="UP001274571"/>
    </source>
</evidence>
<proteinExistence type="predicted"/>
<feature type="transmembrane region" description="Helical" evidence="1">
    <location>
        <begin position="107"/>
        <end position="126"/>
    </location>
</feature>
<sequence length="164" mass="18858">MGVNFKLFWKLIFYIYILLVINFVIFKFFGDINSVKNNIQLTYENINNGGSNLNLIPFRTIFSYGPDLYMEISFMNIVGNIIPFIPLGFLIPIVFPTRKPFIKTMTSCLGIIICIEVIQLITFLGRMDIDDIILNQISCVIGYLLYIVFKKTFGNKLGIQQKSS</sequence>
<keyword evidence="1" id="KW-0472">Membrane</keyword>
<evidence type="ECO:0000256" key="1">
    <source>
        <dbReference type="SAM" id="Phobius"/>
    </source>
</evidence>
<evidence type="ECO:0000313" key="3">
    <source>
        <dbReference type="EMBL" id="MDY0855097.1"/>
    </source>
</evidence>
<reference evidence="3" key="1">
    <citation type="submission" date="2023-11" db="EMBL/GenBank/DDBJ databases">
        <title>Genome Sequence of Bacillus thuringiensis stain BLB 30AF.</title>
        <authorList>
            <person name="Farhat A."/>
        </authorList>
    </citation>
    <scope>NUCLEOTIDE SEQUENCE</scope>
    <source>
        <strain evidence="3">BLB30AF</strain>
    </source>
</reference>